<dbReference type="NCBIfam" id="TIGR00254">
    <property type="entry name" value="GGDEF"/>
    <property type="match status" value="1"/>
</dbReference>
<dbReference type="Gene3D" id="3.30.70.270">
    <property type="match status" value="1"/>
</dbReference>
<dbReference type="PANTHER" id="PTHR33121">
    <property type="entry name" value="CYCLIC DI-GMP PHOSPHODIESTERASE PDEF"/>
    <property type="match status" value="1"/>
</dbReference>
<dbReference type="SUPFAM" id="SSF55073">
    <property type="entry name" value="Nucleotide cyclase"/>
    <property type="match status" value="1"/>
</dbReference>
<dbReference type="Gene3D" id="3.20.20.450">
    <property type="entry name" value="EAL domain"/>
    <property type="match status" value="1"/>
</dbReference>
<evidence type="ECO:0000259" key="2">
    <source>
        <dbReference type="PROSITE" id="PS50883"/>
    </source>
</evidence>
<keyword evidence="6" id="KW-1185">Reference proteome</keyword>
<feature type="domain" description="GGDEF" evidence="3">
    <location>
        <begin position="372"/>
        <end position="528"/>
    </location>
</feature>
<name>A0A0B2BWK3_9SPHN</name>
<evidence type="ECO:0000259" key="3">
    <source>
        <dbReference type="PROSITE" id="PS50887"/>
    </source>
</evidence>
<dbReference type="InterPro" id="IPR046342">
    <property type="entry name" value="CBS_dom_sf"/>
</dbReference>
<dbReference type="Pfam" id="PF00563">
    <property type="entry name" value="EAL"/>
    <property type="match status" value="1"/>
</dbReference>
<comment type="caution">
    <text evidence="5">The sequence shown here is derived from an EMBL/GenBank/DDBJ whole genome shotgun (WGS) entry which is preliminary data.</text>
</comment>
<dbReference type="PROSITE" id="PS50883">
    <property type="entry name" value="EAL"/>
    <property type="match status" value="1"/>
</dbReference>
<dbReference type="InterPro" id="IPR000160">
    <property type="entry name" value="GGDEF_dom"/>
</dbReference>
<evidence type="ECO:0000313" key="6">
    <source>
        <dbReference type="Proteomes" id="UP000030988"/>
    </source>
</evidence>
<dbReference type="SMART" id="SM00267">
    <property type="entry name" value="GGDEF"/>
    <property type="match status" value="1"/>
</dbReference>
<evidence type="ECO:0000259" key="4">
    <source>
        <dbReference type="PROSITE" id="PS51371"/>
    </source>
</evidence>
<organism evidence="5 6">
    <name type="scientific">Croceibacterium mercuriale</name>
    <dbReference type="NCBI Taxonomy" id="1572751"/>
    <lineage>
        <taxon>Bacteria</taxon>
        <taxon>Pseudomonadati</taxon>
        <taxon>Pseudomonadota</taxon>
        <taxon>Alphaproteobacteria</taxon>
        <taxon>Sphingomonadales</taxon>
        <taxon>Erythrobacteraceae</taxon>
        <taxon>Croceibacterium</taxon>
    </lineage>
</organism>
<dbReference type="Pfam" id="PF00990">
    <property type="entry name" value="GGDEF"/>
    <property type="match status" value="1"/>
</dbReference>
<feature type="domain" description="CBS" evidence="4">
    <location>
        <begin position="216"/>
        <end position="275"/>
    </location>
</feature>
<evidence type="ECO:0000313" key="5">
    <source>
        <dbReference type="EMBL" id="KHL24372.1"/>
    </source>
</evidence>
<dbReference type="SMART" id="SM00052">
    <property type="entry name" value="EAL"/>
    <property type="match status" value="1"/>
</dbReference>
<dbReference type="Proteomes" id="UP000030988">
    <property type="component" value="Unassembled WGS sequence"/>
</dbReference>
<protein>
    <recommendedName>
        <fullName evidence="7">Diguanylate cyclase</fullName>
    </recommendedName>
</protein>
<dbReference type="GO" id="GO:0071111">
    <property type="term" value="F:cyclic-guanylate-specific phosphodiesterase activity"/>
    <property type="evidence" value="ECO:0007669"/>
    <property type="project" value="InterPro"/>
</dbReference>
<accession>A0A0B2BWK3</accession>
<dbReference type="InterPro" id="IPR029787">
    <property type="entry name" value="Nucleotide_cyclase"/>
</dbReference>
<gene>
    <name evidence="5" type="ORF">PK98_09855</name>
</gene>
<sequence>MGTLAVHGFAARPPAPGLPVGAWLQQAIDRFVAAGLAPGTRLFCPLDPRSLDDATVPARLAALAVRHGLPAGDLVLELSGAQQKLSPALVHRLAECNLRVALAGFGCGCGEMECLSGASPDYLTLDPHFTTGIAGNTRAQAVVAKLIGLGHALGVPAIATGVTTEADFRMLRELGCNMAEGDLIGGAAAMPGATGSVTLAKRLGRGAAIPPRIADLMMAVEPLSAHDTLTDVVGRFRQGVQLGLLPVVDEAGRVLGAVFERDLRTYLFSDFGAALIENRGLRRSVADLIRPCPVAEATAAIEAIVESYMVAPDARGLVLTQDGRLAGMMSSHNVLQLTSERAVADARDRNPLTALPGNASIRRYLSRSGVGTPHTVIFFDFDNFKAFNDAYGFAEGDRVILHFADVLKAAGRDHGGFVSHVGGDDFFACFPLEEAAADLVTRRLLHAFRLRAEAHYSPEHRIAGGFRGKDRYGEQRFFPLIRAAAVLLHLPAERPEVDPDAIVAALAHGKSAAKASVEGLHRISLEMLLGGQRTQGAEWPTTGRQGPRSGFVAEPRAPYFAPAAARAH</sequence>
<dbReference type="AlphaFoldDB" id="A0A0B2BWK3"/>
<dbReference type="InterPro" id="IPR050706">
    <property type="entry name" value="Cyclic-di-GMP_PDE-like"/>
</dbReference>
<dbReference type="STRING" id="1572751.PK98_09855"/>
<evidence type="ECO:0000256" key="1">
    <source>
        <dbReference type="PROSITE-ProRule" id="PRU00703"/>
    </source>
</evidence>
<dbReference type="Gene3D" id="3.10.580.10">
    <property type="entry name" value="CBS-domain"/>
    <property type="match status" value="1"/>
</dbReference>
<dbReference type="Pfam" id="PF00571">
    <property type="entry name" value="CBS"/>
    <property type="match status" value="1"/>
</dbReference>
<proteinExistence type="predicted"/>
<dbReference type="PANTHER" id="PTHR33121:SF70">
    <property type="entry name" value="SIGNALING PROTEIN YKOW"/>
    <property type="match status" value="1"/>
</dbReference>
<dbReference type="InterPro" id="IPR001633">
    <property type="entry name" value="EAL_dom"/>
</dbReference>
<dbReference type="SUPFAM" id="SSF54631">
    <property type="entry name" value="CBS-domain pair"/>
    <property type="match status" value="1"/>
</dbReference>
<dbReference type="InterPro" id="IPR000644">
    <property type="entry name" value="CBS_dom"/>
</dbReference>
<dbReference type="InterPro" id="IPR043128">
    <property type="entry name" value="Rev_trsase/Diguanyl_cyclase"/>
</dbReference>
<dbReference type="EMBL" id="JTDN01000002">
    <property type="protein sequence ID" value="KHL24372.1"/>
    <property type="molecule type" value="Genomic_DNA"/>
</dbReference>
<evidence type="ECO:0008006" key="7">
    <source>
        <dbReference type="Google" id="ProtNLM"/>
    </source>
</evidence>
<reference evidence="5 6" key="1">
    <citation type="submission" date="2014-11" db="EMBL/GenBank/DDBJ databases">
        <title>Draft genome sequence of Kirrobacter mercurialis.</title>
        <authorList>
            <person name="Coil D.A."/>
            <person name="Eisen J.A."/>
        </authorList>
    </citation>
    <scope>NUCLEOTIDE SEQUENCE [LARGE SCALE GENOMIC DNA]</scope>
    <source>
        <strain evidence="5 6">Coronado</strain>
    </source>
</reference>
<dbReference type="PROSITE" id="PS50887">
    <property type="entry name" value="GGDEF"/>
    <property type="match status" value="1"/>
</dbReference>
<feature type="domain" description="EAL" evidence="2">
    <location>
        <begin position="1"/>
        <end position="201"/>
    </location>
</feature>
<keyword evidence="1" id="KW-0129">CBS domain</keyword>
<dbReference type="CDD" id="cd01949">
    <property type="entry name" value="GGDEF"/>
    <property type="match status" value="1"/>
</dbReference>
<dbReference type="PROSITE" id="PS51371">
    <property type="entry name" value="CBS"/>
    <property type="match status" value="1"/>
</dbReference>
<dbReference type="SUPFAM" id="SSF141868">
    <property type="entry name" value="EAL domain-like"/>
    <property type="match status" value="1"/>
</dbReference>
<dbReference type="InterPro" id="IPR035919">
    <property type="entry name" value="EAL_sf"/>
</dbReference>